<dbReference type="AlphaFoldDB" id="A0A1M4TA95"/>
<dbReference type="Pfam" id="PF00009">
    <property type="entry name" value="GTP_EFTU"/>
    <property type="match status" value="1"/>
</dbReference>
<dbReference type="PANTHER" id="PTHR43381:SF5">
    <property type="entry name" value="TR-TYPE G DOMAIN-CONTAINING PROTEIN"/>
    <property type="match status" value="1"/>
</dbReference>
<evidence type="ECO:0000313" key="16">
    <source>
        <dbReference type="Proteomes" id="UP000184041"/>
    </source>
</evidence>
<dbReference type="InterPro" id="IPR000795">
    <property type="entry name" value="T_Tr_GTP-bd_dom"/>
</dbReference>
<proteinExistence type="inferred from homology"/>
<dbReference type="InterPro" id="IPR006847">
    <property type="entry name" value="IF2_N"/>
</dbReference>
<accession>A0A1M4TA95</accession>
<dbReference type="InterPro" id="IPR044145">
    <property type="entry name" value="IF2_II"/>
</dbReference>
<sequence length="989" mass="109584">MSPKDRPKRLFKVASEFNVSTTSIVGSLSDEGFEVANKPNTKITPEMYEVLEEVYGTDKANSQQHAKAKEEYASRRDQIRSSRNESISIEDTLEPLEDELPLEPEEDDEPEEIAGLTPIEEEEGESEDAPEEAAASAGEEEKEISGEAEPEEEPPAEEESEGPEPVEAEEQPEDAEEAEDEAYEADEEVPEEVTASAGDEEKEISGETEPEEEEPPAEEESEEPEPVEAEEQPEDTEEAEDEAYEADEEVPEEVTASAGEDEEGVEDEYDEEEEESEEEGVIRGRAGRLKGTKVVGKVKIDESKPKRRKKRKRKKDRLGDDSSSTKKKSKKQDKKKKKKSRRRGKRVDEEDVEQKMKETLRKMQSSETVGSRRQKRRRQRKEEREEEEQLQAELEELEEQILEVTEFITVSDLADLMGVKANEVITTCMNLGMMVSINQRLDASTIELVAEEFGYEVEFVDAEEAIEEIQLEEDDPEDLEPRAPIITVMGHVDHGKTSLLDYIRKSHVAEGEAGGITQHVGAYEVQTDDDRPITFLDTPGHEAFTAMRSRGAKATDIVILVVAADDAVMPQTIEAINHAKAGGVPIIVAINKMDKPGADPDKIKQQLAEYDVIVEEYGGTNQAAEVSAMTGDGIPELLDKVLIEAELMELKANPDRTADGVVLEARVDKGKGIVANILVQNGTLEVGDAFVAGPCFGRVRAMENEHGNRVESAGPSVPVQLTGFDDIPQAGDKLVVLEDEKKAKDIANQRQQIRREQELRKSKHLTLDDLSRRLALGEVSDLNIIIKADVDGSIEALSGSLQKLSNEEVSVNIIHTAAGAITESDVLLASASDAIIIGFQVRPTTNARAVAEEEEIDIRLFSVIYDAVDEVKDAMEGMLSPEISEKLYGNAEVREIFKVSNVGTIAGCYVTDGKINRNNPVRVVREGVVIYDGEIDALKRFKDDVKEVQTGYECGISIVNYNDIKVGDVIENYEIVEERRSLEDVQDNS</sequence>
<evidence type="ECO:0000256" key="3">
    <source>
        <dbReference type="ARBA" id="ARBA00020675"/>
    </source>
</evidence>
<feature type="binding site" evidence="10">
    <location>
        <begin position="490"/>
        <end position="497"/>
    </location>
    <ligand>
        <name>GTP</name>
        <dbReference type="ChEBI" id="CHEBI:37565"/>
    </ligand>
</feature>
<feature type="compositionally biased region" description="Basic residues" evidence="13">
    <location>
        <begin position="325"/>
        <end position="345"/>
    </location>
</feature>
<feature type="compositionally biased region" description="Acidic residues" evidence="13">
    <location>
        <begin position="138"/>
        <end position="191"/>
    </location>
</feature>
<evidence type="ECO:0000256" key="9">
    <source>
        <dbReference type="ARBA" id="ARBA00025162"/>
    </source>
</evidence>
<dbReference type="GO" id="GO:0005737">
    <property type="term" value="C:cytoplasm"/>
    <property type="evidence" value="ECO:0007669"/>
    <property type="project" value="UniProtKB-SubCell"/>
</dbReference>
<dbReference type="GO" id="GO:0003924">
    <property type="term" value="F:GTPase activity"/>
    <property type="evidence" value="ECO:0007669"/>
    <property type="project" value="UniProtKB-UniRule"/>
</dbReference>
<feature type="compositionally biased region" description="Basic residues" evidence="13">
    <location>
        <begin position="305"/>
        <end position="316"/>
    </location>
</feature>
<feature type="compositionally biased region" description="Polar residues" evidence="13">
    <location>
        <begin position="362"/>
        <end position="371"/>
    </location>
</feature>
<evidence type="ECO:0000256" key="11">
    <source>
        <dbReference type="RuleBase" id="RU000644"/>
    </source>
</evidence>
<dbReference type="FunFam" id="2.40.30.10:FF:000054">
    <property type="entry name" value="Translation initiation factor IF-2"/>
    <property type="match status" value="1"/>
</dbReference>
<gene>
    <name evidence="10" type="primary">infB</name>
    <name evidence="15" type="ORF">SAMN05443144_101246</name>
</gene>
<dbReference type="PANTHER" id="PTHR43381">
    <property type="entry name" value="TRANSLATION INITIATION FACTOR IF-2-RELATED"/>
    <property type="match status" value="1"/>
</dbReference>
<dbReference type="Proteomes" id="UP000184041">
    <property type="component" value="Unassembled WGS sequence"/>
</dbReference>
<dbReference type="FunFam" id="3.40.50.10050:FF:000001">
    <property type="entry name" value="Translation initiation factor IF-2"/>
    <property type="match status" value="1"/>
</dbReference>
<dbReference type="RefSeq" id="WP_073058983.1">
    <property type="nucleotide sequence ID" value="NZ_FQUS01000001.1"/>
</dbReference>
<dbReference type="SUPFAM" id="SSF52156">
    <property type="entry name" value="Initiation factor IF2/eIF5b, domain 3"/>
    <property type="match status" value="1"/>
</dbReference>
<evidence type="ECO:0000256" key="4">
    <source>
        <dbReference type="ARBA" id="ARBA00022490"/>
    </source>
</evidence>
<dbReference type="CDD" id="cd01887">
    <property type="entry name" value="IF2_eIF5B"/>
    <property type="match status" value="1"/>
</dbReference>
<dbReference type="CDD" id="cd03702">
    <property type="entry name" value="IF2_mtIF2_II"/>
    <property type="match status" value="1"/>
</dbReference>
<protein>
    <recommendedName>
        <fullName evidence="3 10">Translation initiation factor IF-2</fullName>
    </recommendedName>
</protein>
<organism evidence="15 16">
    <name type="scientific">Fodinibius roseus</name>
    <dbReference type="NCBI Taxonomy" id="1194090"/>
    <lineage>
        <taxon>Bacteria</taxon>
        <taxon>Pseudomonadati</taxon>
        <taxon>Balneolota</taxon>
        <taxon>Balneolia</taxon>
        <taxon>Balneolales</taxon>
        <taxon>Balneolaceae</taxon>
        <taxon>Fodinibius</taxon>
    </lineage>
</organism>
<dbReference type="Gene3D" id="3.40.50.10050">
    <property type="entry name" value="Translation initiation factor IF- 2, domain 3"/>
    <property type="match status" value="1"/>
</dbReference>
<feature type="binding site" evidence="10">
    <location>
        <begin position="591"/>
        <end position="594"/>
    </location>
    <ligand>
        <name>GTP</name>
        <dbReference type="ChEBI" id="CHEBI:37565"/>
    </ligand>
</feature>
<keyword evidence="6 10" id="KW-0547">Nucleotide-binding</keyword>
<evidence type="ECO:0000256" key="10">
    <source>
        <dbReference type="HAMAP-Rule" id="MF_00100"/>
    </source>
</evidence>
<dbReference type="Gene3D" id="3.40.50.300">
    <property type="entry name" value="P-loop containing nucleotide triphosphate hydrolases"/>
    <property type="match status" value="1"/>
</dbReference>
<evidence type="ECO:0000256" key="8">
    <source>
        <dbReference type="ARBA" id="ARBA00023134"/>
    </source>
</evidence>
<feature type="domain" description="Tr-type G" evidence="14">
    <location>
        <begin position="481"/>
        <end position="651"/>
    </location>
</feature>
<dbReference type="Pfam" id="PF22042">
    <property type="entry name" value="EF-G_D2"/>
    <property type="match status" value="1"/>
</dbReference>
<evidence type="ECO:0000256" key="13">
    <source>
        <dbReference type="SAM" id="MobiDB-lite"/>
    </source>
</evidence>
<dbReference type="Pfam" id="PF11987">
    <property type="entry name" value="IF-2"/>
    <property type="match status" value="1"/>
</dbReference>
<dbReference type="InterPro" id="IPR015760">
    <property type="entry name" value="TIF_IF2"/>
</dbReference>
<feature type="compositionally biased region" description="Acidic residues" evidence="13">
    <location>
        <begin position="259"/>
        <end position="279"/>
    </location>
</feature>
<dbReference type="NCBIfam" id="TIGR00231">
    <property type="entry name" value="small_GTP"/>
    <property type="match status" value="1"/>
</dbReference>
<feature type="compositionally biased region" description="Acidic residues" evidence="13">
    <location>
        <begin position="198"/>
        <end position="252"/>
    </location>
</feature>
<dbReference type="InterPro" id="IPR027417">
    <property type="entry name" value="P-loop_NTPase"/>
</dbReference>
<dbReference type="NCBIfam" id="TIGR00487">
    <property type="entry name" value="IF-2"/>
    <property type="match status" value="1"/>
</dbReference>
<dbReference type="FunFam" id="2.40.30.10:FF:000008">
    <property type="entry name" value="Translation initiation factor IF-2"/>
    <property type="match status" value="1"/>
</dbReference>
<dbReference type="Gene3D" id="2.40.30.10">
    <property type="entry name" value="Translation factors"/>
    <property type="match status" value="2"/>
</dbReference>
<dbReference type="GO" id="GO:0005525">
    <property type="term" value="F:GTP binding"/>
    <property type="evidence" value="ECO:0007669"/>
    <property type="project" value="UniProtKB-KW"/>
</dbReference>
<feature type="binding site" evidence="10">
    <location>
        <begin position="537"/>
        <end position="541"/>
    </location>
    <ligand>
        <name>GTP</name>
        <dbReference type="ChEBI" id="CHEBI:37565"/>
    </ligand>
</feature>
<dbReference type="SUPFAM" id="SSF50447">
    <property type="entry name" value="Translation proteins"/>
    <property type="match status" value="2"/>
</dbReference>
<dbReference type="SUPFAM" id="SSF52540">
    <property type="entry name" value="P-loop containing nucleoside triphosphate hydrolases"/>
    <property type="match status" value="1"/>
</dbReference>
<evidence type="ECO:0000256" key="12">
    <source>
        <dbReference type="RuleBase" id="RU000645"/>
    </source>
</evidence>
<dbReference type="PROSITE" id="PS01176">
    <property type="entry name" value="IF2"/>
    <property type="match status" value="1"/>
</dbReference>
<reference evidence="15 16" key="1">
    <citation type="submission" date="2016-11" db="EMBL/GenBank/DDBJ databases">
        <authorList>
            <person name="Jaros S."/>
            <person name="Januszkiewicz K."/>
            <person name="Wedrychowicz H."/>
        </authorList>
    </citation>
    <scope>NUCLEOTIDE SEQUENCE [LARGE SCALE GENOMIC DNA]</scope>
    <source>
        <strain evidence="15 16">DSM 21986</strain>
    </source>
</reference>
<dbReference type="InterPro" id="IPR009000">
    <property type="entry name" value="Transl_B-barrel_sf"/>
</dbReference>
<dbReference type="OrthoDB" id="9811804at2"/>
<comment type="caution">
    <text evidence="10">Lacks conserved residue(s) required for the propagation of feature annotation.</text>
</comment>
<evidence type="ECO:0000256" key="5">
    <source>
        <dbReference type="ARBA" id="ARBA00022540"/>
    </source>
</evidence>
<comment type="function">
    <text evidence="9 10 11">One of the essential components for the initiation of protein synthesis. Protects formylmethionyl-tRNA from spontaneous hydrolysis and promotes its binding to the 30S ribosomal subunits. Also involved in the hydrolysis of GTP during the formation of the 70S ribosomal complex.</text>
</comment>
<keyword evidence="7 10" id="KW-0648">Protein biosynthesis</keyword>
<evidence type="ECO:0000256" key="1">
    <source>
        <dbReference type="ARBA" id="ARBA00004496"/>
    </source>
</evidence>
<dbReference type="InterPro" id="IPR036925">
    <property type="entry name" value="TIF_IF2_dom3_sf"/>
</dbReference>
<dbReference type="FunFam" id="3.40.50.300:FF:000019">
    <property type="entry name" value="Translation initiation factor IF-2"/>
    <property type="match status" value="1"/>
</dbReference>
<feature type="region of interest" description="Disordered" evidence="13">
    <location>
        <begin position="56"/>
        <end position="387"/>
    </location>
</feature>
<dbReference type="GO" id="GO:0003743">
    <property type="term" value="F:translation initiation factor activity"/>
    <property type="evidence" value="ECO:0007669"/>
    <property type="project" value="UniProtKB-UniRule"/>
</dbReference>
<evidence type="ECO:0000256" key="7">
    <source>
        <dbReference type="ARBA" id="ARBA00022917"/>
    </source>
</evidence>
<feature type="compositionally biased region" description="Basic and acidic residues" evidence="13">
    <location>
        <begin position="67"/>
        <end position="83"/>
    </location>
</feature>
<dbReference type="HAMAP" id="MF_00100_B">
    <property type="entry name" value="IF_2_B"/>
    <property type="match status" value="1"/>
</dbReference>
<dbReference type="EMBL" id="FQUS01000001">
    <property type="protein sequence ID" value="SHE41288.1"/>
    <property type="molecule type" value="Genomic_DNA"/>
</dbReference>
<dbReference type="Pfam" id="PF04760">
    <property type="entry name" value="IF2_N"/>
    <property type="match status" value="1"/>
</dbReference>
<dbReference type="InterPro" id="IPR004161">
    <property type="entry name" value="EFTu-like_2"/>
</dbReference>
<dbReference type="InterPro" id="IPR023115">
    <property type="entry name" value="TIF_IF2_dom3"/>
</dbReference>
<dbReference type="InterPro" id="IPR005225">
    <property type="entry name" value="Small_GTP-bd"/>
</dbReference>
<keyword evidence="4 10" id="KW-0963">Cytoplasm</keyword>
<dbReference type="Pfam" id="PF03144">
    <property type="entry name" value="GTP_EFTU_D2"/>
    <property type="match status" value="1"/>
</dbReference>
<dbReference type="InterPro" id="IPR000178">
    <property type="entry name" value="TF_IF2_bacterial-like"/>
</dbReference>
<dbReference type="PROSITE" id="PS51722">
    <property type="entry name" value="G_TR_2"/>
    <property type="match status" value="1"/>
</dbReference>
<evidence type="ECO:0000256" key="2">
    <source>
        <dbReference type="ARBA" id="ARBA00007733"/>
    </source>
</evidence>
<feature type="compositionally biased region" description="Acidic residues" evidence="13">
    <location>
        <begin position="119"/>
        <end position="131"/>
    </location>
</feature>
<feature type="compositionally biased region" description="Acidic residues" evidence="13">
    <location>
        <begin position="91"/>
        <end position="112"/>
    </location>
</feature>
<evidence type="ECO:0000256" key="6">
    <source>
        <dbReference type="ARBA" id="ARBA00022741"/>
    </source>
</evidence>
<dbReference type="CDD" id="cd03692">
    <property type="entry name" value="mtIF2_IVc"/>
    <property type="match status" value="1"/>
</dbReference>
<dbReference type="InterPro" id="IPR053905">
    <property type="entry name" value="EF-G-like_DII"/>
</dbReference>
<keyword evidence="16" id="KW-1185">Reference proteome</keyword>
<name>A0A1M4TA95_9BACT</name>
<keyword evidence="5 10" id="KW-0396">Initiation factor</keyword>
<evidence type="ECO:0000259" key="14">
    <source>
        <dbReference type="PROSITE" id="PS51722"/>
    </source>
</evidence>
<comment type="subcellular location">
    <subcellularLocation>
        <location evidence="1 10 12">Cytoplasm</location>
    </subcellularLocation>
</comment>
<evidence type="ECO:0000313" key="15">
    <source>
        <dbReference type="EMBL" id="SHE41288.1"/>
    </source>
</evidence>
<dbReference type="STRING" id="1194090.SAMN05443144_101246"/>
<comment type="similarity">
    <text evidence="2 10 11">Belongs to the TRAFAC class translation factor GTPase superfamily. Classic translation factor GTPase family. IF-2 subfamily.</text>
</comment>
<keyword evidence="8 10" id="KW-0342">GTP-binding</keyword>